<sequence length="78" mass="9259">MSAILDKVKENYRPTLNGEKLITDKELADFLKINKRSLVEYRKNGILPYYHIGGRILYKESDVERIMQENFYDVFGKE</sequence>
<dbReference type="PANTHER" id="PTHR34585:SF22">
    <property type="entry name" value="HELIX-TURN-HELIX DOMAIN-CONTAINING PROTEIN"/>
    <property type="match status" value="1"/>
</dbReference>
<proteinExistence type="predicted"/>
<dbReference type="Proteomes" id="UP000462376">
    <property type="component" value="Unassembled WGS sequence"/>
</dbReference>
<evidence type="ECO:0000313" key="3">
    <source>
        <dbReference type="Proteomes" id="UP000462376"/>
    </source>
</evidence>
<dbReference type="EMBL" id="WCTL01000008">
    <property type="protein sequence ID" value="KAB4236678.1"/>
    <property type="molecule type" value="Genomic_DNA"/>
</dbReference>
<feature type="domain" description="Helix-turn-helix" evidence="1">
    <location>
        <begin position="23"/>
        <end position="70"/>
    </location>
</feature>
<dbReference type="Pfam" id="PF12728">
    <property type="entry name" value="HTH_17"/>
    <property type="match status" value="1"/>
</dbReference>
<dbReference type="AlphaFoldDB" id="A0A7J5HYX4"/>
<organism evidence="2 3">
    <name type="scientific">Bacteroides uniformis</name>
    <dbReference type="NCBI Taxonomy" id="820"/>
    <lineage>
        <taxon>Bacteria</taxon>
        <taxon>Pseudomonadati</taxon>
        <taxon>Bacteroidota</taxon>
        <taxon>Bacteroidia</taxon>
        <taxon>Bacteroidales</taxon>
        <taxon>Bacteroidaceae</taxon>
        <taxon>Bacteroides</taxon>
    </lineage>
</organism>
<name>A0A7J5HYX4_BACUN</name>
<reference evidence="2 3" key="1">
    <citation type="journal article" date="2019" name="Nat. Med.">
        <title>A library of human gut bacterial isolates paired with longitudinal multiomics data enables mechanistic microbiome research.</title>
        <authorList>
            <person name="Poyet M."/>
            <person name="Groussin M."/>
            <person name="Gibbons S.M."/>
            <person name="Avila-Pacheco J."/>
            <person name="Jiang X."/>
            <person name="Kearney S.M."/>
            <person name="Perrotta A.R."/>
            <person name="Berdy B."/>
            <person name="Zhao S."/>
            <person name="Lieberman T.D."/>
            <person name="Swanson P.K."/>
            <person name="Smith M."/>
            <person name="Roesemann S."/>
            <person name="Alexander J.E."/>
            <person name="Rich S.A."/>
            <person name="Livny J."/>
            <person name="Vlamakis H."/>
            <person name="Clish C."/>
            <person name="Bullock K."/>
            <person name="Deik A."/>
            <person name="Scott J."/>
            <person name="Pierce K.A."/>
            <person name="Xavier R.J."/>
            <person name="Alm E.J."/>
        </authorList>
    </citation>
    <scope>NUCLEOTIDE SEQUENCE [LARGE SCALE GENOMIC DNA]</scope>
    <source>
        <strain evidence="2 3">BIOML-A5</strain>
    </source>
</reference>
<accession>A0A7J5HYX4</accession>
<comment type="caution">
    <text evidence="2">The sequence shown here is derived from an EMBL/GenBank/DDBJ whole genome shotgun (WGS) entry which is preliminary data.</text>
</comment>
<protein>
    <submittedName>
        <fullName evidence="2">Helix-turn-helix domain-containing protein</fullName>
    </submittedName>
</protein>
<dbReference type="InterPro" id="IPR041657">
    <property type="entry name" value="HTH_17"/>
</dbReference>
<dbReference type="PANTHER" id="PTHR34585">
    <property type="match status" value="1"/>
</dbReference>
<evidence type="ECO:0000259" key="1">
    <source>
        <dbReference type="Pfam" id="PF12728"/>
    </source>
</evidence>
<evidence type="ECO:0000313" key="2">
    <source>
        <dbReference type="EMBL" id="KAB4236678.1"/>
    </source>
</evidence>
<dbReference type="InterPro" id="IPR009061">
    <property type="entry name" value="DNA-bd_dom_put_sf"/>
</dbReference>
<gene>
    <name evidence="2" type="ORF">GAP47_11095</name>
</gene>
<dbReference type="SUPFAM" id="SSF46955">
    <property type="entry name" value="Putative DNA-binding domain"/>
    <property type="match status" value="1"/>
</dbReference>